<accession>A0A061QWM6</accession>
<sequence length="177" mass="19045">MLSNCTRAKLPRKLRSSIHALTLIVFRFISVNSKEVQGTQVSCQQIIEGPWNCSEASGTSCSVNTIQKASYFIQTKSGFNITAIVADGGQKAHEILLNPGDVKCSVIYHVPDGGDCDFIFSAPQDCSLDGVELCSTSELLEEKCGTNLLHSHATQPYHLTWLSAAGGSILSLILVLS</sequence>
<protein>
    <submittedName>
        <fullName evidence="1">Uncharacterized protein</fullName>
    </submittedName>
</protein>
<organism evidence="1">
    <name type="scientific">Tetraselmis sp. GSL018</name>
    <dbReference type="NCBI Taxonomy" id="582737"/>
    <lineage>
        <taxon>Eukaryota</taxon>
        <taxon>Viridiplantae</taxon>
        <taxon>Chlorophyta</taxon>
        <taxon>core chlorophytes</taxon>
        <taxon>Chlorodendrophyceae</taxon>
        <taxon>Chlorodendrales</taxon>
        <taxon>Chlorodendraceae</taxon>
        <taxon>Tetraselmis</taxon>
    </lineage>
</organism>
<gene>
    <name evidence="1" type="ORF">TSPGSL018_22125</name>
</gene>
<reference evidence="1" key="1">
    <citation type="submission" date="2014-05" db="EMBL/GenBank/DDBJ databases">
        <title>The transcriptome of the halophilic microalga Tetraselmis sp. GSL018 isolated from the Great Salt Lake, Utah.</title>
        <authorList>
            <person name="Jinkerson R.E."/>
            <person name="D'Adamo S."/>
            <person name="Posewitz M.C."/>
        </authorList>
    </citation>
    <scope>NUCLEOTIDE SEQUENCE</scope>
    <source>
        <strain evidence="1">GSL018</strain>
    </source>
</reference>
<name>A0A061QWM6_9CHLO</name>
<dbReference type="EMBL" id="GBEZ01024083">
    <property type="protein sequence ID" value="JAC62865.1"/>
    <property type="molecule type" value="Transcribed_RNA"/>
</dbReference>
<evidence type="ECO:0000313" key="1">
    <source>
        <dbReference type="EMBL" id="JAC62865.1"/>
    </source>
</evidence>
<proteinExistence type="predicted"/>
<dbReference type="AlphaFoldDB" id="A0A061QWM6"/>